<evidence type="ECO:0000313" key="2">
    <source>
        <dbReference type="EMBL" id="CDG33741.1"/>
    </source>
</evidence>
<sequence>MRERLVCTSIPALHARHTGGAFMKKPAMPAMRATRHHAGRRDYRVILSPRIPTANA</sequence>
<gene>
    <name evidence="2" type="ORF">SACS_1003</name>
</gene>
<proteinExistence type="predicted"/>
<evidence type="ECO:0000256" key="1">
    <source>
        <dbReference type="SAM" id="MobiDB-lite"/>
    </source>
</evidence>
<dbReference type="EMBL" id="CBLY010000006">
    <property type="protein sequence ID" value="CDG33741.1"/>
    <property type="molecule type" value="Genomic_DNA"/>
</dbReference>
<reference evidence="2 3" key="1">
    <citation type="journal article" date="2014" name="Genome Biol. Evol.">
        <title>Acetic acid bacteria genomes reveal functional traits for adaptation to life in insect guts.</title>
        <authorList>
            <person name="Chouaia B."/>
            <person name="Gaiarsa S."/>
            <person name="Crotti E."/>
            <person name="Comandatore F."/>
            <person name="Degli Esposti M."/>
            <person name="Ricci I."/>
            <person name="Alma A."/>
            <person name="Favia G."/>
            <person name="Bandi C."/>
            <person name="Daffonchio D."/>
        </authorList>
    </citation>
    <scope>NUCLEOTIDE SEQUENCE [LARGE SCALE GENOMIC DNA]</scope>
    <source>
        <strain evidence="3">AM169</strain>
    </source>
</reference>
<dbReference type="AlphaFoldDB" id="A0A7U7J119"/>
<comment type="caution">
    <text evidence="2">The sequence shown here is derived from an EMBL/GenBank/DDBJ whole genome shotgun (WGS) entry which is preliminary data.</text>
</comment>
<dbReference type="Proteomes" id="UP000027590">
    <property type="component" value="Unassembled WGS sequence"/>
</dbReference>
<evidence type="ECO:0000313" key="3">
    <source>
        <dbReference type="Proteomes" id="UP000027590"/>
    </source>
</evidence>
<accession>A0A7U7J119</accession>
<feature type="region of interest" description="Disordered" evidence="1">
    <location>
        <begin position="21"/>
        <end position="41"/>
    </location>
</feature>
<protein>
    <submittedName>
        <fullName evidence="2">Uncharacterized protein</fullName>
    </submittedName>
</protein>
<name>A0A7U7J119_9PROT</name>
<reference evidence="2 3" key="2">
    <citation type="journal article" date="2014" name="PLoS ONE">
        <title>Evolution of mitochondria reconstructed from the energy metabolism of living bacteria.</title>
        <authorList>
            <person name="Degli Esposti M."/>
            <person name="Chouaia B."/>
            <person name="Comandatore F."/>
            <person name="Crotti E."/>
            <person name="Sassera D."/>
            <person name="Lievens P.M."/>
            <person name="Daffonchio D."/>
            <person name="Bandi C."/>
        </authorList>
    </citation>
    <scope>NUCLEOTIDE SEQUENCE [LARGE SCALE GENOMIC DNA]</scope>
    <source>
        <strain evidence="3">AM169</strain>
    </source>
</reference>
<organism evidence="2 3">
    <name type="scientific">Parasaccharibacter apium</name>
    <dbReference type="NCBI Taxonomy" id="1510841"/>
    <lineage>
        <taxon>Bacteria</taxon>
        <taxon>Pseudomonadati</taxon>
        <taxon>Pseudomonadota</taxon>
        <taxon>Alphaproteobacteria</taxon>
        <taxon>Acetobacterales</taxon>
        <taxon>Acetobacteraceae</taxon>
        <taxon>Parasaccharibacter</taxon>
    </lineage>
</organism>